<dbReference type="InterPro" id="IPR020596">
    <property type="entry name" value="rRNA_Ade_Mease_Trfase_CS"/>
</dbReference>
<dbReference type="Gene3D" id="3.40.50.150">
    <property type="entry name" value="Vaccinia Virus protein VP39"/>
    <property type="match status" value="1"/>
</dbReference>
<dbReference type="SMART" id="SM00650">
    <property type="entry name" value="rADc"/>
    <property type="match status" value="1"/>
</dbReference>
<dbReference type="Pfam" id="PF00398">
    <property type="entry name" value="RrnaAD"/>
    <property type="match status" value="1"/>
</dbReference>
<dbReference type="InterPro" id="IPR020598">
    <property type="entry name" value="rRNA_Ade_methylase_Trfase_N"/>
</dbReference>
<evidence type="ECO:0000256" key="4">
    <source>
        <dbReference type="ARBA" id="ARBA00022691"/>
    </source>
</evidence>
<dbReference type="STRING" id="112248.SAMN05444392_104211"/>
<protein>
    <recommendedName>
        <fullName evidence="1">rRNA adenine N-6-methyltransferase</fullName>
    </recommendedName>
    <alternativeName>
        <fullName evidence="7">Erythromycin resistance protein</fullName>
    </alternativeName>
    <alternativeName>
        <fullName evidence="6">Macrolide-lincosamide-streptogramin B resistance protein</fullName>
    </alternativeName>
</protein>
<dbReference type="RefSeq" id="WP_073154589.1">
    <property type="nucleotide sequence ID" value="NZ_FQVL01000004.1"/>
</dbReference>
<dbReference type="PROSITE" id="PS51689">
    <property type="entry name" value="SAM_RNA_A_N6_MT"/>
    <property type="match status" value="1"/>
</dbReference>
<keyword evidence="2 8" id="KW-0489">Methyltransferase</keyword>
<evidence type="ECO:0000256" key="1">
    <source>
        <dbReference type="ARBA" id="ARBA00016505"/>
    </source>
</evidence>
<dbReference type="InterPro" id="IPR001737">
    <property type="entry name" value="KsgA/Erm"/>
</dbReference>
<dbReference type="NCBIfam" id="NF000499">
    <property type="entry name" value="Erm23S_rRNA_broad"/>
    <property type="match status" value="1"/>
</dbReference>
<dbReference type="Gene3D" id="1.10.8.100">
    <property type="entry name" value="Ribosomal RNA adenine dimethylase-like, domain 2"/>
    <property type="match status" value="1"/>
</dbReference>
<dbReference type="PANTHER" id="PTHR11727:SF7">
    <property type="entry name" value="DIMETHYLADENOSINE TRANSFERASE-RELATED"/>
    <property type="match status" value="1"/>
</dbReference>
<keyword evidence="11" id="KW-1185">Reference proteome</keyword>
<feature type="binding site" evidence="8">
    <location>
        <position position="21"/>
    </location>
    <ligand>
        <name>S-adenosyl-L-methionine</name>
        <dbReference type="ChEBI" id="CHEBI:59789"/>
    </ligand>
</feature>
<evidence type="ECO:0000313" key="10">
    <source>
        <dbReference type="EMBL" id="SHE90101.1"/>
    </source>
</evidence>
<dbReference type="GO" id="GO:0003723">
    <property type="term" value="F:RNA binding"/>
    <property type="evidence" value="ECO:0007669"/>
    <property type="project" value="UniProtKB-UniRule"/>
</dbReference>
<dbReference type="PANTHER" id="PTHR11727">
    <property type="entry name" value="DIMETHYLADENOSINE TRANSFERASE"/>
    <property type="match status" value="1"/>
</dbReference>
<name>A0A1M4X9L2_9BACL</name>
<dbReference type="InterPro" id="IPR029063">
    <property type="entry name" value="SAM-dependent_MTases_sf"/>
</dbReference>
<keyword evidence="4 8" id="KW-0949">S-adenosyl-L-methionine</keyword>
<dbReference type="AlphaFoldDB" id="A0A1M4X9L2"/>
<dbReference type="OrthoDB" id="9786598at2"/>
<keyword evidence="3 8" id="KW-0808">Transferase</keyword>
<evidence type="ECO:0000256" key="7">
    <source>
        <dbReference type="ARBA" id="ARBA00030809"/>
    </source>
</evidence>
<feature type="binding site" evidence="8">
    <location>
        <position position="94"/>
    </location>
    <ligand>
        <name>S-adenosyl-L-methionine</name>
        <dbReference type="ChEBI" id="CHEBI:59789"/>
    </ligand>
</feature>
<evidence type="ECO:0000256" key="6">
    <source>
        <dbReference type="ARBA" id="ARBA00029941"/>
    </source>
</evidence>
<feature type="binding site" evidence="8">
    <location>
        <position position="23"/>
    </location>
    <ligand>
        <name>S-adenosyl-L-methionine</name>
        <dbReference type="ChEBI" id="CHEBI:59789"/>
    </ligand>
</feature>
<dbReference type="SUPFAM" id="SSF53335">
    <property type="entry name" value="S-adenosyl-L-methionine-dependent methyltransferases"/>
    <property type="match status" value="1"/>
</dbReference>
<evidence type="ECO:0000256" key="2">
    <source>
        <dbReference type="ARBA" id="ARBA00022603"/>
    </source>
</evidence>
<feature type="binding site" evidence="8">
    <location>
        <position position="48"/>
    </location>
    <ligand>
        <name>S-adenosyl-L-methionine</name>
        <dbReference type="ChEBI" id="CHEBI:59789"/>
    </ligand>
</feature>
<comment type="similarity">
    <text evidence="8">Belongs to the class I-like SAM-binding methyltransferase superfamily. rRNA adenine N(6)-methyltransferase family.</text>
</comment>
<reference evidence="10 11" key="1">
    <citation type="submission" date="2016-11" db="EMBL/GenBank/DDBJ databases">
        <authorList>
            <person name="Jaros S."/>
            <person name="Januszkiewicz K."/>
            <person name="Wedrychowicz H."/>
        </authorList>
    </citation>
    <scope>NUCLEOTIDE SEQUENCE [LARGE SCALE GENOMIC DNA]</scope>
    <source>
        <strain evidence="10 11">DSM 44666</strain>
    </source>
</reference>
<feature type="domain" description="Ribosomal RNA adenine methylase transferase N-terminal" evidence="9">
    <location>
        <begin position="28"/>
        <end position="191"/>
    </location>
</feature>
<dbReference type="GO" id="GO:0000179">
    <property type="term" value="F:rRNA (adenine-N6,N6-)-dimethyltransferase activity"/>
    <property type="evidence" value="ECO:0007669"/>
    <property type="project" value="UniProtKB-UniRule"/>
</dbReference>
<dbReference type="Proteomes" id="UP000184476">
    <property type="component" value="Unassembled WGS sequence"/>
</dbReference>
<gene>
    <name evidence="10" type="ORF">SAMN05444392_104211</name>
</gene>
<feature type="binding site" evidence="8">
    <location>
        <position position="69"/>
    </location>
    <ligand>
        <name>S-adenosyl-L-methionine</name>
        <dbReference type="ChEBI" id="CHEBI:59789"/>
    </ligand>
</feature>
<dbReference type="EMBL" id="FQVL01000004">
    <property type="protein sequence ID" value="SHE90101.1"/>
    <property type="molecule type" value="Genomic_DNA"/>
</dbReference>
<evidence type="ECO:0000259" key="9">
    <source>
        <dbReference type="SMART" id="SM00650"/>
    </source>
</evidence>
<feature type="binding site" evidence="8">
    <location>
        <position position="110"/>
    </location>
    <ligand>
        <name>S-adenosyl-L-methionine</name>
        <dbReference type="ChEBI" id="CHEBI:59789"/>
    </ligand>
</feature>
<evidence type="ECO:0000313" key="11">
    <source>
        <dbReference type="Proteomes" id="UP000184476"/>
    </source>
</evidence>
<evidence type="ECO:0000256" key="8">
    <source>
        <dbReference type="PROSITE-ProRule" id="PRU01026"/>
    </source>
</evidence>
<organism evidence="10 11">
    <name type="scientific">Seinonella peptonophila</name>
    <dbReference type="NCBI Taxonomy" id="112248"/>
    <lineage>
        <taxon>Bacteria</taxon>
        <taxon>Bacillati</taxon>
        <taxon>Bacillota</taxon>
        <taxon>Bacilli</taxon>
        <taxon>Bacillales</taxon>
        <taxon>Thermoactinomycetaceae</taxon>
        <taxon>Seinonella</taxon>
    </lineage>
</organism>
<accession>A0A1M4X9L2</accession>
<evidence type="ECO:0000256" key="3">
    <source>
        <dbReference type="ARBA" id="ARBA00022679"/>
    </source>
</evidence>
<dbReference type="PROSITE" id="PS01131">
    <property type="entry name" value="RRNA_A_DIMETH"/>
    <property type="match status" value="1"/>
</dbReference>
<evidence type="ECO:0000256" key="5">
    <source>
        <dbReference type="ARBA" id="ARBA00022884"/>
    </source>
</evidence>
<dbReference type="GO" id="GO:0005829">
    <property type="term" value="C:cytosol"/>
    <property type="evidence" value="ECO:0007669"/>
    <property type="project" value="TreeGrafter"/>
</dbReference>
<sequence>MPKKQKKLQKKSHTPRFLGQHLLHNKFWIQTIIRRANLTRNEHVIEIGPGLGALTLPLAKQVTKVTAVELDHKFIEKLSKKICNIPNINLIHKDFLQFMLPRYPFTVVSSIPYGITTPILRKLLQHPSLTKAVFVLEKGAGKRITAKNTTNPEILCWRMQFQLSLKETIHAHHFSPPPSVESAILIVKRRKESLIPIHQARIFFALASYGLASPNLPIHLAFRGIFTSRQFTHLLRSIHTTRDQAIRTLNEYQWAIIFQTMIQYVDAHRWPKLKRHKKV</sequence>
<keyword evidence="5 8" id="KW-0694">RNA-binding</keyword>
<dbReference type="CDD" id="cd02440">
    <property type="entry name" value="AdoMet_MTases"/>
    <property type="match status" value="1"/>
</dbReference>
<proteinExistence type="inferred from homology"/>
<dbReference type="InterPro" id="IPR023165">
    <property type="entry name" value="rRNA_Ade_diMease-like_C"/>
</dbReference>